<gene>
    <name evidence="1" type="ORF">AN640_04725</name>
</gene>
<proteinExistence type="predicted"/>
<name>A0ACC8XIF1_9FIRM</name>
<dbReference type="Proteomes" id="UP000188637">
    <property type="component" value="Unassembled WGS sequence"/>
</dbReference>
<evidence type="ECO:0000313" key="2">
    <source>
        <dbReference type="Proteomes" id="UP000188637"/>
    </source>
</evidence>
<organism evidence="1 2">
    <name type="scientific">Candidatus Epulonipiscium fishelsonii</name>
    <dbReference type="NCBI Taxonomy" id="77094"/>
    <lineage>
        <taxon>Bacteria</taxon>
        <taxon>Bacillati</taxon>
        <taxon>Bacillota</taxon>
        <taxon>Clostridia</taxon>
        <taxon>Lachnospirales</taxon>
        <taxon>Lachnospiraceae</taxon>
        <taxon>Candidatus Epulonipiscium</taxon>
    </lineage>
</organism>
<sequence>MTATTKMPKSYFYSIIIACAVIIFCECLQVLVRVRDPINFEIWGNGISFETYMIIQLSYFFERISVPIMLGLYTYLAFIKLRIGKLFVVVWGLMLLGAIITTGLEFDFTNILYYLKMIAYVINIISIMKLWQVIELDKDKIEEDYPWS</sequence>
<keyword evidence="2" id="KW-1185">Reference proteome</keyword>
<reference evidence="1" key="1">
    <citation type="submission" date="2016-08" db="EMBL/GenBank/DDBJ databases">
        <authorList>
            <person name="Ngugi D.K."/>
            <person name="Miyake S."/>
            <person name="Stingl U."/>
        </authorList>
    </citation>
    <scope>NUCLEOTIDE SEQUENCE</scope>
    <source>
        <strain evidence="1">SCG-D08WGA-EpuloA1</strain>
    </source>
</reference>
<accession>A0ACC8XIF1</accession>
<evidence type="ECO:0000313" key="1">
    <source>
        <dbReference type="EMBL" id="ONI45266.1"/>
    </source>
</evidence>
<dbReference type="EMBL" id="LJHD01000066">
    <property type="protein sequence ID" value="ONI45266.1"/>
    <property type="molecule type" value="Genomic_DNA"/>
</dbReference>
<protein>
    <submittedName>
        <fullName evidence="1">Uncharacterized protein</fullName>
    </submittedName>
</protein>
<comment type="caution">
    <text evidence="1">The sequence shown here is derived from an EMBL/GenBank/DDBJ whole genome shotgun (WGS) entry which is preliminary data.</text>
</comment>